<dbReference type="AlphaFoldDB" id="A0A3M8X996"/>
<dbReference type="PANTHER" id="PTHR18964">
    <property type="entry name" value="ROK (REPRESSOR, ORF, KINASE) FAMILY"/>
    <property type="match status" value="1"/>
</dbReference>
<dbReference type="InterPro" id="IPR036390">
    <property type="entry name" value="WH_DNA-bd_sf"/>
</dbReference>
<dbReference type="Pfam" id="PF13412">
    <property type="entry name" value="HTH_24"/>
    <property type="match status" value="1"/>
</dbReference>
<comment type="similarity">
    <text evidence="1">Belongs to the ROK (NagC/XylR) family.</text>
</comment>
<dbReference type="EMBL" id="RIBZ01000027">
    <property type="protein sequence ID" value="RNG38184.1"/>
    <property type="molecule type" value="Genomic_DNA"/>
</dbReference>
<dbReference type="Pfam" id="PF00480">
    <property type="entry name" value="ROK"/>
    <property type="match status" value="1"/>
</dbReference>
<dbReference type="CDD" id="cd00090">
    <property type="entry name" value="HTH_ARSR"/>
    <property type="match status" value="1"/>
</dbReference>
<organism evidence="2 3">
    <name type="scientific">Streptomyces botrytidirepellens</name>
    <dbReference type="NCBI Taxonomy" id="2486417"/>
    <lineage>
        <taxon>Bacteria</taxon>
        <taxon>Bacillati</taxon>
        <taxon>Actinomycetota</taxon>
        <taxon>Actinomycetes</taxon>
        <taxon>Kitasatosporales</taxon>
        <taxon>Streptomycetaceae</taxon>
        <taxon>Streptomyces</taxon>
    </lineage>
</organism>
<dbReference type="Gene3D" id="1.10.10.10">
    <property type="entry name" value="Winged helix-like DNA-binding domain superfamily/Winged helix DNA-binding domain"/>
    <property type="match status" value="1"/>
</dbReference>
<dbReference type="PANTHER" id="PTHR18964:SF149">
    <property type="entry name" value="BIFUNCTIONAL UDP-N-ACETYLGLUCOSAMINE 2-EPIMERASE_N-ACETYLMANNOSAMINE KINASE"/>
    <property type="match status" value="1"/>
</dbReference>
<dbReference type="RefSeq" id="WP_123098229.1">
    <property type="nucleotide sequence ID" value="NZ_RIBZ01000027.1"/>
</dbReference>
<dbReference type="Proteomes" id="UP000275401">
    <property type="component" value="Unassembled WGS sequence"/>
</dbReference>
<gene>
    <name evidence="2" type="ORF">EEJ42_01515</name>
</gene>
<evidence type="ECO:0000313" key="3">
    <source>
        <dbReference type="Proteomes" id="UP000275401"/>
    </source>
</evidence>
<dbReference type="InterPro" id="IPR000600">
    <property type="entry name" value="ROK"/>
</dbReference>
<dbReference type="SUPFAM" id="SSF46785">
    <property type="entry name" value="Winged helix' DNA-binding domain"/>
    <property type="match status" value="1"/>
</dbReference>
<dbReference type="SUPFAM" id="SSF53067">
    <property type="entry name" value="Actin-like ATPase domain"/>
    <property type="match status" value="1"/>
</dbReference>
<evidence type="ECO:0000256" key="1">
    <source>
        <dbReference type="ARBA" id="ARBA00006479"/>
    </source>
</evidence>
<reference evidence="2 3" key="1">
    <citation type="submission" date="2018-11" db="EMBL/GenBank/DDBJ databases">
        <title>The Potential of Streptomyces as Biocontrol Agents against the Tomato grey mould, Botrytis cinerea (Gray mold) Frontiers in Microbiology.</title>
        <authorList>
            <person name="Li D."/>
        </authorList>
    </citation>
    <scope>NUCLEOTIDE SEQUENCE [LARGE SCALE GENOMIC DNA]</scope>
    <source>
        <strain evidence="2 3">NEAU-LD23</strain>
    </source>
</reference>
<dbReference type="Gene3D" id="3.30.420.40">
    <property type="match status" value="2"/>
</dbReference>
<dbReference type="InterPro" id="IPR036388">
    <property type="entry name" value="WH-like_DNA-bd_sf"/>
</dbReference>
<protein>
    <submittedName>
        <fullName evidence="2">ROK family transcriptional regulator</fullName>
    </submittedName>
</protein>
<comment type="caution">
    <text evidence="2">The sequence shown here is derived from an EMBL/GenBank/DDBJ whole genome shotgun (WGS) entry which is preliminary data.</text>
</comment>
<accession>A0A3M8X996</accession>
<keyword evidence="3" id="KW-1185">Reference proteome</keyword>
<dbReference type="InterPro" id="IPR011991">
    <property type="entry name" value="ArsR-like_HTH"/>
</dbReference>
<evidence type="ECO:0000313" key="2">
    <source>
        <dbReference type="EMBL" id="RNG38184.1"/>
    </source>
</evidence>
<sequence>MEIRRELAGAALPSMTLLRELTDQIVLDTVFEHAPITRAEIAQRTGISKTTVSESVRRLEEMKLLLPAGEQRGRQGRVGTYYQVAADAGFVIAVDLHPSEIRLCAADLFGRPFLESTHQPAQPRDPDHIARQLRSIITGAIDQGTVGHGNPLAVGVSVANPVDPMTSAVIPLEDTPYPEGLFQPQEALAGLTDAPLLVENDVNLAAVAERWHGAARDADSFAYIFIGAGMGMGLVIGDHLIRGARGVAGEIGYLGMGSESPGTHLRHGFARAVAAAGFRPRQLSPTDSLDSVAVAREILQRADEGDAEARAVVEEEGRTIGEAIATVCAVVDPEVVLLGGPIGSHPALLEPVRAAVNGLAPLPPPVEAGALGDAAPLRGALAVALRRARGDLHSQAQGS</sequence>
<proteinExistence type="inferred from homology"/>
<name>A0A3M8X996_9ACTN</name>
<dbReference type="InterPro" id="IPR043129">
    <property type="entry name" value="ATPase_NBD"/>
</dbReference>